<name>A0A5E4QXV3_9NEOP</name>
<proteinExistence type="predicted"/>
<feature type="region of interest" description="Disordered" evidence="2">
    <location>
        <begin position="1"/>
        <end position="43"/>
    </location>
</feature>
<accession>A0A5E4QXV3</accession>
<evidence type="ECO:0000313" key="4">
    <source>
        <dbReference type="Proteomes" id="UP000324832"/>
    </source>
</evidence>
<evidence type="ECO:0000256" key="1">
    <source>
        <dbReference type="SAM" id="Coils"/>
    </source>
</evidence>
<reference evidence="3 4" key="1">
    <citation type="submission" date="2017-07" db="EMBL/GenBank/DDBJ databases">
        <authorList>
            <person name="Talla V."/>
            <person name="Backstrom N."/>
        </authorList>
    </citation>
    <scope>NUCLEOTIDE SEQUENCE [LARGE SCALE GENOMIC DNA]</scope>
</reference>
<feature type="coiled-coil region" evidence="1">
    <location>
        <begin position="546"/>
        <end position="587"/>
    </location>
</feature>
<dbReference type="PANTHER" id="PTHR33689:SF1">
    <property type="entry name" value="FAS-BINDING FACTOR 1"/>
    <property type="match status" value="1"/>
</dbReference>
<dbReference type="AlphaFoldDB" id="A0A5E4QXV3"/>
<dbReference type="GO" id="GO:0097539">
    <property type="term" value="C:ciliary transition fiber"/>
    <property type="evidence" value="ECO:0007669"/>
    <property type="project" value="InterPro"/>
</dbReference>
<gene>
    <name evidence="3" type="ORF">LSINAPIS_LOCUS13279</name>
</gene>
<evidence type="ECO:0000256" key="2">
    <source>
        <dbReference type="SAM" id="MobiDB-lite"/>
    </source>
</evidence>
<protein>
    <submittedName>
        <fullName evidence="3">Uncharacterized protein</fullName>
    </submittedName>
</protein>
<dbReference type="GO" id="GO:0005814">
    <property type="term" value="C:centriole"/>
    <property type="evidence" value="ECO:0007669"/>
    <property type="project" value="TreeGrafter"/>
</dbReference>
<dbReference type="PANTHER" id="PTHR33689">
    <property type="entry name" value="FAS-BINDING FACTOR 1"/>
    <property type="match status" value="1"/>
</dbReference>
<keyword evidence="4" id="KW-1185">Reference proteome</keyword>
<feature type="region of interest" description="Disordered" evidence="2">
    <location>
        <begin position="143"/>
        <end position="219"/>
    </location>
</feature>
<feature type="compositionally biased region" description="Basic and acidic residues" evidence="2">
    <location>
        <begin position="143"/>
        <end position="153"/>
    </location>
</feature>
<feature type="coiled-coil region" evidence="1">
    <location>
        <begin position="627"/>
        <end position="664"/>
    </location>
</feature>
<dbReference type="GO" id="GO:0060271">
    <property type="term" value="P:cilium assembly"/>
    <property type="evidence" value="ECO:0007669"/>
    <property type="project" value="InterPro"/>
</dbReference>
<organism evidence="3 4">
    <name type="scientific">Leptidea sinapis</name>
    <dbReference type="NCBI Taxonomy" id="189913"/>
    <lineage>
        <taxon>Eukaryota</taxon>
        <taxon>Metazoa</taxon>
        <taxon>Ecdysozoa</taxon>
        <taxon>Arthropoda</taxon>
        <taxon>Hexapoda</taxon>
        <taxon>Insecta</taxon>
        <taxon>Pterygota</taxon>
        <taxon>Neoptera</taxon>
        <taxon>Endopterygota</taxon>
        <taxon>Lepidoptera</taxon>
        <taxon>Glossata</taxon>
        <taxon>Ditrysia</taxon>
        <taxon>Papilionoidea</taxon>
        <taxon>Pieridae</taxon>
        <taxon>Dismorphiinae</taxon>
        <taxon>Leptidea</taxon>
    </lineage>
</organism>
<feature type="compositionally biased region" description="Polar residues" evidence="2">
    <location>
        <begin position="196"/>
        <end position="207"/>
    </location>
</feature>
<dbReference type="GO" id="GO:0090162">
    <property type="term" value="P:establishment of epithelial cell polarity"/>
    <property type="evidence" value="ECO:0007669"/>
    <property type="project" value="InterPro"/>
</dbReference>
<dbReference type="EMBL" id="FZQP02006665">
    <property type="protein sequence ID" value="VVD03251.1"/>
    <property type="molecule type" value="Genomic_DNA"/>
</dbReference>
<evidence type="ECO:0000313" key="3">
    <source>
        <dbReference type="EMBL" id="VVD03251.1"/>
    </source>
</evidence>
<dbReference type="InterPro" id="IPR033561">
    <property type="entry name" value="FBF1"/>
</dbReference>
<sequence>MSFNLDDPLADILSDDSNDSFFNDDNILGKKKSNKKNSTADKKKKLFNLNDPETVKKEEKLDVVSKVKEEDIIKPSSKTNTSKVAVSPILKHSFSKESVKIQGLDSKSNIDTFDSITKSPLKAKSAKSIEKLDILDELLEEKKTSGKQLEKGKSSQSLLDDILGGTSKQANQHRPTTTGKSQDLSFDKAVAKSESKQTYSNTTTRILSNPIGKPEQTTVKKPADDWLGIFQNNNDDVDDEDDMPSWLTGGTKKKKAVKEIKSNKDENNETKEDVIEKENIRTEIPEKEIGRTMEELMKPISVGNVDMNNDDVTMEGAAMCLQQQEAQLMVALQLKAQDEKLAAMQRDSENLIHALLDNVDANEPAEEDILKTEGGYESPFAKEKKQLLQLVQSLQENHDKEIDLMETSYRRQLEIIEISYNQSEARLKEDSEKAAKYYAEKIGWLEEHHKLYKRMAEENLNSLSERHKSENDINAVKQEQVLLKDSAGFSNDLQQMILDVKENNSKCEQLCTKVDMLREQLHRDVERQLETREKQINGVHEFPDMIEQLKKDRDDFEKDKSDSKETVKILENRLRQMTTMIEEETASLKQKKMEFEFEKATFSKQTEFAKTVLKKQDEELKKLMLVLFKIKKTKAELDAQLEEAAEARSRLNAERQELHIEEQRIVAKGRDLDMLAKTSIERQAQAEKKLSEAEFIQHKYEDRIRRIQEHVVSLNNREKQIAKEKVALSRERLSLHNEKKEMENRQCSLCRSAYYPVQPYPENVGVQRDYDNLNCNVNNLDMEMSMMRPFASSFVGRDTQGGGGSNAMVSEPGSFKVSGLDYTDPKFTMLRLDVQKVISNMEHTRRDDDEQ</sequence>
<dbReference type="Proteomes" id="UP000324832">
    <property type="component" value="Unassembled WGS sequence"/>
</dbReference>
<feature type="compositionally biased region" description="Polar residues" evidence="2">
    <location>
        <begin position="166"/>
        <end position="184"/>
    </location>
</feature>
<dbReference type="GO" id="GO:0036064">
    <property type="term" value="C:ciliary basal body"/>
    <property type="evidence" value="ECO:0007669"/>
    <property type="project" value="TreeGrafter"/>
</dbReference>
<feature type="compositionally biased region" description="Basic and acidic residues" evidence="2">
    <location>
        <begin position="185"/>
        <end position="195"/>
    </location>
</feature>
<keyword evidence="1" id="KW-0175">Coiled coil</keyword>